<dbReference type="Gene3D" id="3.40.800.20">
    <property type="entry name" value="Histone deacetylase domain"/>
    <property type="match status" value="1"/>
</dbReference>
<dbReference type="InterPro" id="IPR023696">
    <property type="entry name" value="Ureohydrolase_dom_sf"/>
</dbReference>
<name>A0A7G2CEX1_9TRYP</name>
<dbReference type="GO" id="GO:0000118">
    <property type="term" value="C:histone deacetylase complex"/>
    <property type="evidence" value="ECO:0007669"/>
    <property type="project" value="TreeGrafter"/>
</dbReference>
<protein>
    <submittedName>
        <fullName evidence="3">Histone deacetylase domain containing protein, putative</fullName>
    </submittedName>
</protein>
<dbReference type="PANTHER" id="PTHR10625">
    <property type="entry name" value="HISTONE DEACETYLASE HDAC1-RELATED"/>
    <property type="match status" value="1"/>
</dbReference>
<accession>A0A7G2CEX1</accession>
<feature type="domain" description="Histone deacetylase" evidence="2">
    <location>
        <begin position="113"/>
        <end position="291"/>
    </location>
</feature>
<dbReference type="GO" id="GO:0040029">
    <property type="term" value="P:epigenetic regulation of gene expression"/>
    <property type="evidence" value="ECO:0007669"/>
    <property type="project" value="TreeGrafter"/>
</dbReference>
<dbReference type="OrthoDB" id="276656at2759"/>
<dbReference type="Pfam" id="PF00850">
    <property type="entry name" value="Hist_deacetyl"/>
    <property type="match status" value="1"/>
</dbReference>
<dbReference type="InterPro" id="IPR037138">
    <property type="entry name" value="His_deacetylse_dom_sf"/>
</dbReference>
<dbReference type="EMBL" id="LR877153">
    <property type="protein sequence ID" value="CAD2217531.1"/>
    <property type="molecule type" value="Genomic_DNA"/>
</dbReference>
<keyword evidence="4" id="KW-1185">Reference proteome</keyword>
<proteinExistence type="predicted"/>
<organism evidence="3 4">
    <name type="scientific">Angomonas deanei</name>
    <dbReference type="NCBI Taxonomy" id="59799"/>
    <lineage>
        <taxon>Eukaryota</taxon>
        <taxon>Discoba</taxon>
        <taxon>Euglenozoa</taxon>
        <taxon>Kinetoplastea</taxon>
        <taxon>Metakinetoplastina</taxon>
        <taxon>Trypanosomatida</taxon>
        <taxon>Trypanosomatidae</taxon>
        <taxon>Strigomonadinae</taxon>
        <taxon>Angomonas</taxon>
    </lineage>
</organism>
<dbReference type="GO" id="GO:0004407">
    <property type="term" value="F:histone deacetylase activity"/>
    <property type="evidence" value="ECO:0007669"/>
    <property type="project" value="TreeGrafter"/>
</dbReference>
<reference evidence="3 4" key="1">
    <citation type="submission" date="2020-08" db="EMBL/GenBank/DDBJ databases">
        <authorList>
            <person name="Newling K."/>
            <person name="Davey J."/>
            <person name="Forrester S."/>
        </authorList>
    </citation>
    <scope>NUCLEOTIDE SEQUENCE [LARGE SCALE GENOMIC DNA]</scope>
    <source>
        <strain evidence="4">Crithidia deanei Carvalho (ATCC PRA-265)</strain>
    </source>
</reference>
<evidence type="ECO:0000313" key="4">
    <source>
        <dbReference type="Proteomes" id="UP000515908"/>
    </source>
</evidence>
<gene>
    <name evidence="3" type="ORF">ADEAN_000500900</name>
</gene>
<evidence type="ECO:0000259" key="2">
    <source>
        <dbReference type="Pfam" id="PF00850"/>
    </source>
</evidence>
<dbReference type="VEuPathDB" id="TriTrypDB:ADEAN_000500900"/>
<dbReference type="AlphaFoldDB" id="A0A7G2CEX1"/>
<evidence type="ECO:0000313" key="3">
    <source>
        <dbReference type="EMBL" id="CAD2217531.1"/>
    </source>
</evidence>
<dbReference type="SUPFAM" id="SSF52768">
    <property type="entry name" value="Arginase/deacetylase"/>
    <property type="match status" value="1"/>
</dbReference>
<dbReference type="Proteomes" id="UP000515908">
    <property type="component" value="Chromosome 09"/>
</dbReference>
<feature type="region of interest" description="Disordered" evidence="1">
    <location>
        <begin position="1"/>
        <end position="25"/>
    </location>
</feature>
<dbReference type="PANTHER" id="PTHR10625:SF4">
    <property type="entry name" value="DEACETYLASE, PUTATIVE-RELATED"/>
    <property type="match status" value="1"/>
</dbReference>
<sequence length="324" mass="35384">MSSAGKRARPPEEEGTERAAPSPALVQASNQRFQLYITRWMREVERDDPVLPSTLPELSPVQTILPPSSVHRILSTFGKSKATERHGEGGGRTGIVTDEDMLLHASSDAKDFERPLRLSRTLDHLKATGVLQKCVALKARQAKDKELRLVHSERHMDYVSQLDFVAGIKEGPSYAVDQDVYACQGTSRAARVAAGCAVQATLAVVEEQCANAFAIVRPPGHHAAAENASGFCFFNNVAVAARVAQATLKKKGVEAPKVLVLDWDVHHCDGTESIFYNDPSVLVVSIHQYGNRRGHILRKCPTVMGRKQPSLGARSVSTWTRSTS</sequence>
<dbReference type="InterPro" id="IPR023801">
    <property type="entry name" value="His_deacetylse_dom"/>
</dbReference>
<evidence type="ECO:0000256" key="1">
    <source>
        <dbReference type="SAM" id="MobiDB-lite"/>
    </source>
</evidence>